<gene>
    <name evidence="1" type="ORF">EWB00_001847</name>
</gene>
<dbReference type="AlphaFoldDB" id="A0A4Z2DDS3"/>
<reference evidence="1 2" key="1">
    <citation type="submission" date="2019-03" db="EMBL/GenBank/DDBJ databases">
        <title>An improved genome assembly of the fluke Schistosoma japonicum.</title>
        <authorList>
            <person name="Hu W."/>
            <person name="Luo F."/>
            <person name="Yin M."/>
            <person name="Mo X."/>
            <person name="Sun C."/>
            <person name="Wu Q."/>
            <person name="Zhu B."/>
            <person name="Xiang M."/>
            <person name="Wang J."/>
            <person name="Wang Y."/>
            <person name="Zhang T."/>
            <person name="Xu B."/>
            <person name="Zheng H."/>
            <person name="Feng Z."/>
        </authorList>
    </citation>
    <scope>NUCLEOTIDE SEQUENCE [LARGE SCALE GENOMIC DNA]</scope>
    <source>
        <strain evidence="1">HuSjv2</strain>
        <tissue evidence="1">Worms</tissue>
    </source>
</reference>
<protein>
    <submittedName>
        <fullName evidence="1">Uncharacterized protein</fullName>
    </submittedName>
</protein>
<evidence type="ECO:0000313" key="1">
    <source>
        <dbReference type="EMBL" id="TNN14662.1"/>
    </source>
</evidence>
<comment type="caution">
    <text evidence="1">The sequence shown here is derived from an EMBL/GenBank/DDBJ whole genome shotgun (WGS) entry which is preliminary data.</text>
</comment>
<evidence type="ECO:0000313" key="2">
    <source>
        <dbReference type="Proteomes" id="UP000311919"/>
    </source>
</evidence>
<dbReference type="EMBL" id="SKCS01000166">
    <property type="protein sequence ID" value="TNN14662.1"/>
    <property type="molecule type" value="Genomic_DNA"/>
</dbReference>
<feature type="non-terminal residue" evidence="1">
    <location>
        <position position="71"/>
    </location>
</feature>
<accession>A0A4Z2DDS3</accession>
<keyword evidence="2" id="KW-1185">Reference proteome</keyword>
<name>A0A4Z2DDS3_SCHJA</name>
<sequence length="71" mass="7778">MRVTSNSHAQTSPIINAHLKYALFDGVGRTACLCRFSVISDGVRNRPCPPTDSQLDYSTCIHQNALSNGNR</sequence>
<organism evidence="1 2">
    <name type="scientific">Schistosoma japonicum</name>
    <name type="common">Blood fluke</name>
    <dbReference type="NCBI Taxonomy" id="6182"/>
    <lineage>
        <taxon>Eukaryota</taxon>
        <taxon>Metazoa</taxon>
        <taxon>Spiralia</taxon>
        <taxon>Lophotrochozoa</taxon>
        <taxon>Platyhelminthes</taxon>
        <taxon>Trematoda</taxon>
        <taxon>Digenea</taxon>
        <taxon>Strigeidida</taxon>
        <taxon>Schistosomatoidea</taxon>
        <taxon>Schistosomatidae</taxon>
        <taxon>Schistosoma</taxon>
    </lineage>
</organism>
<dbReference type="Proteomes" id="UP000311919">
    <property type="component" value="Unassembled WGS sequence"/>
</dbReference>
<proteinExistence type="predicted"/>